<dbReference type="AlphaFoldDB" id="A0AAU7MG75"/>
<dbReference type="SMART" id="SM00822">
    <property type="entry name" value="PKS_KR"/>
    <property type="match status" value="1"/>
</dbReference>
<dbReference type="InterPro" id="IPR020904">
    <property type="entry name" value="Sc_DH/Rdtase_CS"/>
</dbReference>
<dbReference type="EMBL" id="CP157762">
    <property type="protein sequence ID" value="XBP96434.1"/>
    <property type="molecule type" value="Genomic_DNA"/>
</dbReference>
<dbReference type="InterPro" id="IPR036291">
    <property type="entry name" value="NAD(P)-bd_dom_sf"/>
</dbReference>
<evidence type="ECO:0000313" key="4">
    <source>
        <dbReference type="EMBL" id="XBP96434.1"/>
    </source>
</evidence>
<evidence type="ECO:0000256" key="2">
    <source>
        <dbReference type="ARBA" id="ARBA00023002"/>
    </source>
</evidence>
<dbReference type="InterPro" id="IPR057326">
    <property type="entry name" value="KR_dom"/>
</dbReference>
<proteinExistence type="inferred from homology"/>
<dbReference type="Gene3D" id="3.40.50.720">
    <property type="entry name" value="NAD(P)-binding Rossmann-like Domain"/>
    <property type="match status" value="1"/>
</dbReference>
<comment type="similarity">
    <text evidence="1">Belongs to the short-chain dehydrogenases/reductases (SDR) family.</text>
</comment>
<evidence type="ECO:0000256" key="1">
    <source>
        <dbReference type="ARBA" id="ARBA00006484"/>
    </source>
</evidence>
<dbReference type="RefSeq" id="WP_350938157.1">
    <property type="nucleotide sequence ID" value="NZ_CP157762.1"/>
</dbReference>
<reference evidence="4" key="1">
    <citation type="submission" date="2024-01" db="EMBL/GenBank/DDBJ databases">
        <title>The genome sequence of Micromonospora mangrovi CCTCC AA 2012012.</title>
        <authorList>
            <person name="Gao J."/>
        </authorList>
    </citation>
    <scope>NUCLEOTIDE SEQUENCE</scope>
    <source>
        <strain evidence="4">CCTCC AA 2012012</strain>
    </source>
</reference>
<name>A0AAU7MG75_9ACTN</name>
<dbReference type="Pfam" id="PF00106">
    <property type="entry name" value="adh_short"/>
    <property type="match status" value="1"/>
</dbReference>
<dbReference type="EMBL" id="CP159342">
    <property type="protein sequence ID" value="XCH77139.1"/>
    <property type="molecule type" value="Genomic_DNA"/>
</dbReference>
<gene>
    <name evidence="5" type="ORF">ABUL08_13955</name>
    <name evidence="4" type="ORF">VK199_13895</name>
</gene>
<dbReference type="SUPFAM" id="SSF51735">
    <property type="entry name" value="NAD(P)-binding Rossmann-fold domains"/>
    <property type="match status" value="1"/>
</dbReference>
<dbReference type="PANTHER" id="PTHR44196:SF1">
    <property type="entry name" value="DEHYDROGENASE_REDUCTASE SDR FAMILY MEMBER 7B"/>
    <property type="match status" value="1"/>
</dbReference>
<protein>
    <submittedName>
        <fullName evidence="4">SDR family NAD(P)-dependent oxidoreductase</fullName>
    </submittedName>
</protein>
<organism evidence="4">
    <name type="scientific">Micromonospora sp. CCTCC AA 2012012</name>
    <dbReference type="NCBI Taxonomy" id="3111921"/>
    <lineage>
        <taxon>Bacteria</taxon>
        <taxon>Bacillati</taxon>
        <taxon>Actinomycetota</taxon>
        <taxon>Actinomycetes</taxon>
        <taxon>Micromonosporales</taxon>
        <taxon>Micromonosporaceae</taxon>
        <taxon>Micromonospora</taxon>
    </lineage>
</organism>
<dbReference type="PANTHER" id="PTHR44196">
    <property type="entry name" value="DEHYDROGENASE/REDUCTASE SDR FAMILY MEMBER 7B"/>
    <property type="match status" value="1"/>
</dbReference>
<evidence type="ECO:0000259" key="3">
    <source>
        <dbReference type="SMART" id="SM00822"/>
    </source>
</evidence>
<dbReference type="InterPro" id="IPR002347">
    <property type="entry name" value="SDR_fam"/>
</dbReference>
<reference evidence="5" key="2">
    <citation type="submission" date="2024-06" db="EMBL/GenBank/DDBJ databases">
        <title>Micromonospora mangrovi CCTCC AA 2012012 genome sequences.</title>
        <authorList>
            <person name="Gao J."/>
        </authorList>
    </citation>
    <scope>NUCLEOTIDE SEQUENCE</scope>
    <source>
        <strain evidence="5">CCTCC AA 2012012</strain>
    </source>
</reference>
<keyword evidence="2" id="KW-0560">Oxidoreductase</keyword>
<sequence>MTRTVVITGATSGIGRAAAREFAGRGDRLVLAARSPATLADVRRECADAGAAEVREVPTDVTVAGDLDALAETAVREFGRIDVWVHTAAVMAYGRFEEIPAEVFDQVVRTDLLGSAAVARVALRHFKRAGGGTLILTGSVLGHITAPYMSGYVTSKWGLHGLTRALQQESRDLPGVNICLITPGSVDTPVYQQAANYLGRVGRPPLPITTPERVGRAIAHCADKPRRETSVGRVNLLMRVGFTALPVVYDVLVGPLMRLGGLSHRPVDPHDGVVFAPNPDGEAVRGGWLPDVSRVVRSVGGATSTVGAAVLRRLR</sequence>
<accession>A0AAU7MG75</accession>
<dbReference type="GO" id="GO:0016020">
    <property type="term" value="C:membrane"/>
    <property type="evidence" value="ECO:0007669"/>
    <property type="project" value="TreeGrafter"/>
</dbReference>
<dbReference type="PRINTS" id="PR00081">
    <property type="entry name" value="GDHRDH"/>
</dbReference>
<feature type="domain" description="Ketoreductase" evidence="3">
    <location>
        <begin position="3"/>
        <end position="172"/>
    </location>
</feature>
<evidence type="ECO:0000313" key="5">
    <source>
        <dbReference type="EMBL" id="XCH77139.1"/>
    </source>
</evidence>
<dbReference type="GO" id="GO:0016491">
    <property type="term" value="F:oxidoreductase activity"/>
    <property type="evidence" value="ECO:0007669"/>
    <property type="project" value="UniProtKB-KW"/>
</dbReference>
<dbReference type="PROSITE" id="PS00061">
    <property type="entry name" value="ADH_SHORT"/>
    <property type="match status" value="1"/>
</dbReference>